<evidence type="ECO:0000259" key="1">
    <source>
        <dbReference type="PROSITE" id="PS50943"/>
    </source>
</evidence>
<dbReference type="Proteomes" id="UP001220022">
    <property type="component" value="Unassembled WGS sequence"/>
</dbReference>
<protein>
    <submittedName>
        <fullName evidence="2">Helix-turn-helix transcriptional regulator</fullName>
    </submittedName>
</protein>
<evidence type="ECO:0000313" key="3">
    <source>
        <dbReference type="Proteomes" id="UP001220022"/>
    </source>
</evidence>
<organism evidence="2 3">
    <name type="scientific">Streptantibioticus ferralitis</name>
    <dbReference type="NCBI Taxonomy" id="236510"/>
    <lineage>
        <taxon>Bacteria</taxon>
        <taxon>Bacillati</taxon>
        <taxon>Actinomycetota</taxon>
        <taxon>Actinomycetes</taxon>
        <taxon>Kitasatosporales</taxon>
        <taxon>Streptomycetaceae</taxon>
        <taxon>Streptantibioticus</taxon>
    </lineage>
</organism>
<gene>
    <name evidence="2" type="ORF">P2L57_10100</name>
</gene>
<sequence>MSWRHCTDRGGAAESAGARLARQATASLAELLVERELSRRELAERMGVSPGRISQILSGDENLTLRSIAAVATALDVDVEITISEPSTAGRAQGARV</sequence>
<name>A0ABT5YZ52_9ACTN</name>
<dbReference type="SUPFAM" id="SSF47413">
    <property type="entry name" value="lambda repressor-like DNA-binding domains"/>
    <property type="match status" value="1"/>
</dbReference>
<dbReference type="Pfam" id="PF01381">
    <property type="entry name" value="HTH_3"/>
    <property type="match status" value="1"/>
</dbReference>
<dbReference type="PROSITE" id="PS50943">
    <property type="entry name" value="HTH_CROC1"/>
    <property type="match status" value="1"/>
</dbReference>
<dbReference type="EMBL" id="JARHTQ010000005">
    <property type="protein sequence ID" value="MDF2256065.1"/>
    <property type="molecule type" value="Genomic_DNA"/>
</dbReference>
<evidence type="ECO:0000313" key="2">
    <source>
        <dbReference type="EMBL" id="MDF2256065.1"/>
    </source>
</evidence>
<dbReference type="SMART" id="SM00530">
    <property type="entry name" value="HTH_XRE"/>
    <property type="match status" value="1"/>
</dbReference>
<proteinExistence type="predicted"/>
<dbReference type="Gene3D" id="1.10.260.40">
    <property type="entry name" value="lambda repressor-like DNA-binding domains"/>
    <property type="match status" value="1"/>
</dbReference>
<dbReference type="RefSeq" id="WP_275811607.1">
    <property type="nucleotide sequence ID" value="NZ_BAAANM010000015.1"/>
</dbReference>
<reference evidence="2 3" key="1">
    <citation type="submission" date="2023-03" db="EMBL/GenBank/DDBJ databases">
        <title>Draft genome sequence of type strain Streptomyces ferralitis JCM 14344.</title>
        <authorList>
            <person name="Klaysubun C."/>
            <person name="Duangmal K."/>
        </authorList>
    </citation>
    <scope>NUCLEOTIDE SEQUENCE [LARGE SCALE GENOMIC DNA]</scope>
    <source>
        <strain evidence="2 3">JCM 14344</strain>
    </source>
</reference>
<comment type="caution">
    <text evidence="2">The sequence shown here is derived from an EMBL/GenBank/DDBJ whole genome shotgun (WGS) entry which is preliminary data.</text>
</comment>
<keyword evidence="3" id="KW-1185">Reference proteome</keyword>
<accession>A0ABT5YZ52</accession>
<feature type="domain" description="HTH cro/C1-type" evidence="1">
    <location>
        <begin position="28"/>
        <end position="82"/>
    </location>
</feature>
<dbReference type="InterPro" id="IPR001387">
    <property type="entry name" value="Cro/C1-type_HTH"/>
</dbReference>
<dbReference type="CDD" id="cd00093">
    <property type="entry name" value="HTH_XRE"/>
    <property type="match status" value="1"/>
</dbReference>
<dbReference type="InterPro" id="IPR010982">
    <property type="entry name" value="Lambda_DNA-bd_dom_sf"/>
</dbReference>